<sequence>MGKQSKDQRKGCKEERGKRLKKFDILNSTILSLQDRDDELHKERRLREAKTVVLKQLNLIQSHKEDLMKISKNTWYKRVIFRCFNMLMILELRCKEHENAYNWYLQAVEVNGPNDPLLKGFAFYSDLALLRLKGREHSKQTFQVVEEVIRKHKNMTAKSVQSFVELVAVEYRRLKKYGYAQRVIDTLWESPYKKGLMVRERLSILCSGIEDLRFGDHSYDEIFKGVCNFSGLIFSVLPLLQEEQDIDPYTLSTGCLIASIIQFFFSYYDKNLQRRLEKESITITKNQVTLVCKDCRAANYCSIKCQRDSFIWHEDIGCKHLGHKSFCPLLKAYRKYRNNQEADKEGHLERKFERASKRFLWHGFGLKYMVTSELKCQGYATCADCSKKLHPEEHYGFELNERWLCKECCPKNEKSSA</sequence>
<gene>
    <name evidence="5" type="ORF">CTEN210_17857</name>
</gene>
<proteinExistence type="predicted"/>
<dbReference type="Proteomes" id="UP001054902">
    <property type="component" value="Unassembled WGS sequence"/>
</dbReference>
<keyword evidence="2" id="KW-0863">Zinc-finger</keyword>
<dbReference type="Gene3D" id="6.10.140.2220">
    <property type="match status" value="1"/>
</dbReference>
<evidence type="ECO:0000313" key="5">
    <source>
        <dbReference type="EMBL" id="GFH61381.1"/>
    </source>
</evidence>
<dbReference type="GO" id="GO:0008270">
    <property type="term" value="F:zinc ion binding"/>
    <property type="evidence" value="ECO:0007669"/>
    <property type="project" value="UniProtKB-KW"/>
</dbReference>
<keyword evidence="6" id="KW-1185">Reference proteome</keyword>
<dbReference type="Pfam" id="PF01753">
    <property type="entry name" value="zf-MYND"/>
    <property type="match status" value="1"/>
</dbReference>
<dbReference type="InterPro" id="IPR002893">
    <property type="entry name" value="Znf_MYND"/>
</dbReference>
<evidence type="ECO:0000259" key="4">
    <source>
        <dbReference type="Pfam" id="PF01753"/>
    </source>
</evidence>
<reference evidence="5 6" key="1">
    <citation type="journal article" date="2021" name="Sci. Rep.">
        <title>The genome of the diatom Chaetoceros tenuissimus carries an ancient integrated fragment of an extant virus.</title>
        <authorList>
            <person name="Hongo Y."/>
            <person name="Kimura K."/>
            <person name="Takaki Y."/>
            <person name="Yoshida Y."/>
            <person name="Baba S."/>
            <person name="Kobayashi G."/>
            <person name="Nagasaki K."/>
            <person name="Hano T."/>
            <person name="Tomaru Y."/>
        </authorList>
    </citation>
    <scope>NUCLEOTIDE SEQUENCE [LARGE SCALE GENOMIC DNA]</scope>
    <source>
        <strain evidence="5 6">NIES-3715</strain>
    </source>
</reference>
<evidence type="ECO:0000313" key="6">
    <source>
        <dbReference type="Proteomes" id="UP001054902"/>
    </source>
</evidence>
<accession>A0AAD3HFH5</accession>
<protein>
    <recommendedName>
        <fullName evidence="4">MYND-type domain-containing protein</fullName>
    </recommendedName>
</protein>
<dbReference type="AlphaFoldDB" id="A0AAD3HFH5"/>
<evidence type="ECO:0000256" key="2">
    <source>
        <dbReference type="ARBA" id="ARBA00022771"/>
    </source>
</evidence>
<dbReference type="SUPFAM" id="SSF144232">
    <property type="entry name" value="HIT/MYND zinc finger-like"/>
    <property type="match status" value="1"/>
</dbReference>
<dbReference type="EMBL" id="BLLK01000074">
    <property type="protein sequence ID" value="GFH61381.1"/>
    <property type="molecule type" value="Genomic_DNA"/>
</dbReference>
<name>A0AAD3HFH5_9STRA</name>
<comment type="caution">
    <text evidence="5">The sequence shown here is derived from an EMBL/GenBank/DDBJ whole genome shotgun (WGS) entry which is preliminary data.</text>
</comment>
<keyword evidence="1" id="KW-0479">Metal-binding</keyword>
<keyword evidence="3" id="KW-0862">Zinc</keyword>
<feature type="domain" description="MYND-type" evidence="4">
    <location>
        <begin position="286"/>
        <end position="314"/>
    </location>
</feature>
<organism evidence="5 6">
    <name type="scientific">Chaetoceros tenuissimus</name>
    <dbReference type="NCBI Taxonomy" id="426638"/>
    <lineage>
        <taxon>Eukaryota</taxon>
        <taxon>Sar</taxon>
        <taxon>Stramenopiles</taxon>
        <taxon>Ochrophyta</taxon>
        <taxon>Bacillariophyta</taxon>
        <taxon>Coscinodiscophyceae</taxon>
        <taxon>Chaetocerotophycidae</taxon>
        <taxon>Chaetocerotales</taxon>
        <taxon>Chaetocerotaceae</taxon>
        <taxon>Chaetoceros</taxon>
    </lineage>
</organism>
<evidence type="ECO:0000256" key="1">
    <source>
        <dbReference type="ARBA" id="ARBA00022723"/>
    </source>
</evidence>
<evidence type="ECO:0000256" key="3">
    <source>
        <dbReference type="ARBA" id="ARBA00022833"/>
    </source>
</evidence>